<evidence type="ECO:0000256" key="5">
    <source>
        <dbReference type="PROSITE-ProRule" id="PRU10061"/>
    </source>
</evidence>
<keyword evidence="2 6" id="KW-0119">Carbohydrate metabolism</keyword>
<evidence type="ECO:0000256" key="3">
    <source>
        <dbReference type="ARBA" id="ARBA00023295"/>
    </source>
</evidence>
<dbReference type="PANTHER" id="PTHR31490">
    <property type="entry name" value="GLYCOSYL HYDROLASE"/>
    <property type="match status" value="1"/>
</dbReference>
<feature type="domain" description="GH10" evidence="8">
    <location>
        <begin position="24"/>
        <end position="381"/>
    </location>
</feature>
<dbReference type="PROSITE" id="PS00591">
    <property type="entry name" value="GH10_1"/>
    <property type="match status" value="1"/>
</dbReference>
<dbReference type="Gene3D" id="3.20.20.80">
    <property type="entry name" value="Glycosidases"/>
    <property type="match status" value="1"/>
</dbReference>
<comment type="similarity">
    <text evidence="6">Belongs to the glycosyl hydrolase 10 (cellulase F) family.</text>
</comment>
<evidence type="ECO:0000313" key="9">
    <source>
        <dbReference type="EMBL" id="MFD0751408.1"/>
    </source>
</evidence>
<sequence length="399" mass="46199">MTRLKYFLIAVPTLFINCLILPHTAKAQALKDVYKDAFLMGTAISPNITSERSKTLMDTVLKHFNTITIENNLKAGVVNPRPGEYNWAPADQYVEFGEKNKMWIMGHTLVWHQQTPDWFFTNKEGKPNTKEEQLERLRSHIEAVAGRYKGRINAWDVVNEQMGEDGNYRTNSNWIKSVGSGDTLIKHAFKYAAQYAPNTELYYNEYNAWRPEKRDGIIRMVKMLQKEGIRIDGVGMQSHWGLNYPKNQYIEDAINAYSALGIKVMITELDIDLLPLSREGQLTGWTLNPDRQLQLPEFKSYLDPYRDGLPDEVQKQLTKRYEEIFEIFYRHRDQIARVTFWGIQDGQSWKNGSPIANRMNYPLLWDRQWKQKPAFNAVINVPKKLGSAKATPPAGSKKF</sequence>
<feature type="chain" id="PRO_5045968355" description="Beta-xylanase" evidence="7">
    <location>
        <begin position="28"/>
        <end position="399"/>
    </location>
</feature>
<keyword evidence="10" id="KW-1185">Reference proteome</keyword>
<evidence type="ECO:0000256" key="2">
    <source>
        <dbReference type="ARBA" id="ARBA00023277"/>
    </source>
</evidence>
<dbReference type="SUPFAM" id="SSF51445">
    <property type="entry name" value="(Trans)glycosidases"/>
    <property type="match status" value="1"/>
</dbReference>
<feature type="signal peptide" evidence="7">
    <location>
        <begin position="1"/>
        <end position="27"/>
    </location>
</feature>
<dbReference type="PANTHER" id="PTHR31490:SF90">
    <property type="entry name" value="ENDO-1,4-BETA-XYLANASE A"/>
    <property type="match status" value="1"/>
</dbReference>
<dbReference type="Pfam" id="PF00331">
    <property type="entry name" value="Glyco_hydro_10"/>
    <property type="match status" value="1"/>
</dbReference>
<dbReference type="Proteomes" id="UP001596958">
    <property type="component" value="Unassembled WGS sequence"/>
</dbReference>
<reference evidence="10" key="1">
    <citation type="journal article" date="2019" name="Int. J. Syst. Evol. Microbiol.">
        <title>The Global Catalogue of Microorganisms (GCM) 10K type strain sequencing project: providing services to taxonomists for standard genome sequencing and annotation.</title>
        <authorList>
            <consortium name="The Broad Institute Genomics Platform"/>
            <consortium name="The Broad Institute Genome Sequencing Center for Infectious Disease"/>
            <person name="Wu L."/>
            <person name="Ma J."/>
        </authorList>
    </citation>
    <scope>NUCLEOTIDE SEQUENCE [LARGE SCALE GENOMIC DNA]</scope>
    <source>
        <strain evidence="10">CCUG 63418</strain>
    </source>
</reference>
<organism evidence="9 10">
    <name type="scientific">Mucilaginibacter calamicampi</name>
    <dbReference type="NCBI Taxonomy" id="1302352"/>
    <lineage>
        <taxon>Bacteria</taxon>
        <taxon>Pseudomonadati</taxon>
        <taxon>Bacteroidota</taxon>
        <taxon>Sphingobacteriia</taxon>
        <taxon>Sphingobacteriales</taxon>
        <taxon>Sphingobacteriaceae</taxon>
        <taxon>Mucilaginibacter</taxon>
    </lineage>
</organism>
<dbReference type="EMBL" id="JBHTHU010000019">
    <property type="protein sequence ID" value="MFD0751408.1"/>
    <property type="molecule type" value="Genomic_DNA"/>
</dbReference>
<keyword evidence="3 6" id="KW-0326">Glycosidase</keyword>
<dbReference type="PRINTS" id="PR00134">
    <property type="entry name" value="GLHYDRLASE10"/>
</dbReference>
<comment type="catalytic activity">
    <reaction evidence="6">
        <text>Endohydrolysis of (1-&gt;4)-beta-D-xylosidic linkages in xylans.</text>
        <dbReference type="EC" id="3.2.1.8"/>
    </reaction>
</comment>
<gene>
    <name evidence="9" type="ORF">ACFQZS_14755</name>
</gene>
<keyword evidence="4 6" id="KW-0624">Polysaccharide degradation</keyword>
<protein>
    <recommendedName>
        <fullName evidence="6">Beta-xylanase</fullName>
        <ecNumber evidence="6">3.2.1.8</ecNumber>
    </recommendedName>
</protein>
<evidence type="ECO:0000313" key="10">
    <source>
        <dbReference type="Proteomes" id="UP001596958"/>
    </source>
</evidence>
<proteinExistence type="inferred from homology"/>
<evidence type="ECO:0000259" key="8">
    <source>
        <dbReference type="PROSITE" id="PS51760"/>
    </source>
</evidence>
<evidence type="ECO:0000256" key="7">
    <source>
        <dbReference type="SAM" id="SignalP"/>
    </source>
</evidence>
<keyword evidence="1 6" id="KW-0378">Hydrolase</keyword>
<name>A0ABW2YZV9_9SPHI</name>
<accession>A0ABW2YZV9</accession>
<dbReference type="InterPro" id="IPR017853">
    <property type="entry name" value="GH"/>
</dbReference>
<dbReference type="InterPro" id="IPR001000">
    <property type="entry name" value="GH10_dom"/>
</dbReference>
<evidence type="ECO:0000256" key="4">
    <source>
        <dbReference type="ARBA" id="ARBA00023326"/>
    </source>
</evidence>
<dbReference type="InterPro" id="IPR031158">
    <property type="entry name" value="GH10_AS"/>
</dbReference>
<comment type="caution">
    <text evidence="9">The sequence shown here is derived from an EMBL/GenBank/DDBJ whole genome shotgun (WGS) entry which is preliminary data.</text>
</comment>
<keyword evidence="7" id="KW-0732">Signal</keyword>
<dbReference type="InterPro" id="IPR044846">
    <property type="entry name" value="GH10"/>
</dbReference>
<evidence type="ECO:0000256" key="6">
    <source>
        <dbReference type="RuleBase" id="RU361174"/>
    </source>
</evidence>
<dbReference type="RefSeq" id="WP_377101554.1">
    <property type="nucleotide sequence ID" value="NZ_JBHTHU010000019.1"/>
</dbReference>
<feature type="active site" description="Nucleophile" evidence="5">
    <location>
        <position position="268"/>
    </location>
</feature>
<dbReference type="EC" id="3.2.1.8" evidence="6"/>
<evidence type="ECO:0000256" key="1">
    <source>
        <dbReference type="ARBA" id="ARBA00022801"/>
    </source>
</evidence>
<dbReference type="PROSITE" id="PS51760">
    <property type="entry name" value="GH10_2"/>
    <property type="match status" value="1"/>
</dbReference>
<dbReference type="SMART" id="SM00633">
    <property type="entry name" value="Glyco_10"/>
    <property type="match status" value="1"/>
</dbReference>